<dbReference type="AlphaFoldDB" id="A0A656HES5"/>
<evidence type="ECO:0000256" key="3">
    <source>
        <dbReference type="SAM" id="Phobius"/>
    </source>
</evidence>
<evidence type="ECO:0000313" key="5">
    <source>
        <dbReference type="Proteomes" id="UP000005317"/>
    </source>
</evidence>
<organism evidence="4 5">
    <name type="scientific">Thiothrix nivea (strain ATCC 35100 / DSM 5205 / JP2)</name>
    <dbReference type="NCBI Taxonomy" id="870187"/>
    <lineage>
        <taxon>Bacteria</taxon>
        <taxon>Pseudomonadati</taxon>
        <taxon>Pseudomonadota</taxon>
        <taxon>Gammaproteobacteria</taxon>
        <taxon>Thiotrichales</taxon>
        <taxon>Thiotrichaceae</taxon>
        <taxon>Thiothrix</taxon>
    </lineage>
</organism>
<evidence type="ECO:0000313" key="4">
    <source>
        <dbReference type="EMBL" id="EIJ34917.1"/>
    </source>
</evidence>
<dbReference type="Proteomes" id="UP000005317">
    <property type="component" value="Unassembled WGS sequence"/>
</dbReference>
<dbReference type="InterPro" id="IPR010995">
    <property type="entry name" value="DNA_repair_Rad51/TF_NusA_a-hlx"/>
</dbReference>
<gene>
    <name evidence="4" type="ORF">Thini_2363</name>
</gene>
<accession>A0A656HES5</accession>
<keyword evidence="3" id="KW-1133">Transmembrane helix</keyword>
<feature type="coiled-coil region" evidence="1">
    <location>
        <begin position="42"/>
        <end position="69"/>
    </location>
</feature>
<feature type="transmembrane region" description="Helical" evidence="3">
    <location>
        <begin position="6"/>
        <end position="27"/>
    </location>
</feature>
<reference evidence="5" key="1">
    <citation type="journal article" date="2011" name="Stand. Genomic Sci.">
        <title>Genome sequence of the filamentous, gliding Thiothrix nivea neotype strain (JP2(T)).</title>
        <authorList>
            <person name="Lapidus A."/>
            <person name="Nolan M."/>
            <person name="Lucas S."/>
            <person name="Glavina Del Rio T."/>
            <person name="Tice H."/>
            <person name="Cheng J.F."/>
            <person name="Tapia R."/>
            <person name="Han C."/>
            <person name="Goodwin L."/>
            <person name="Pitluck S."/>
            <person name="Liolios K."/>
            <person name="Pagani I."/>
            <person name="Ivanova N."/>
            <person name="Huntemann M."/>
            <person name="Mavromatis K."/>
            <person name="Mikhailova N."/>
            <person name="Pati A."/>
            <person name="Chen A."/>
            <person name="Palaniappan K."/>
            <person name="Land M."/>
            <person name="Brambilla E.M."/>
            <person name="Rohde M."/>
            <person name="Abt B."/>
            <person name="Verbarg S."/>
            <person name="Goker M."/>
            <person name="Bristow J."/>
            <person name="Eisen J.A."/>
            <person name="Markowitz V."/>
            <person name="Hugenholtz P."/>
            <person name="Kyrpides N.C."/>
            <person name="Klenk H.P."/>
            <person name="Woyke T."/>
        </authorList>
    </citation>
    <scope>NUCLEOTIDE SEQUENCE [LARGE SCALE GENOMIC DNA]</scope>
    <source>
        <strain evidence="5">ATCC 35100 / DSM 5205 / JP2</strain>
    </source>
</reference>
<dbReference type="GO" id="GO:0000166">
    <property type="term" value="F:nucleotide binding"/>
    <property type="evidence" value="ECO:0007669"/>
    <property type="project" value="InterPro"/>
</dbReference>
<keyword evidence="1" id="KW-0175">Coiled coil</keyword>
<keyword evidence="3" id="KW-0472">Membrane</keyword>
<sequence length="226" mass="25375">MGYLAIQIAMYLTIAIIAGAMVGWWVARFIYLQQEAECRAELAGLRRNYDDAALENASLRLKLRQLEKVVRKASIPPSDCDYGRFLQLRKALEKTRSQYQELLGHFHQQEKSLAHLKTELQDSKRQLTSLKDEIGQQAAGGAAGEKDAWPTSPDNEADDLTRIQGINQGLAGKLQALGIFSYRQLAEFTLDELQGIQRLIGADIPQVSENWAKTAQSLLQQKYLQA</sequence>
<proteinExistence type="predicted"/>
<keyword evidence="5" id="KW-1185">Reference proteome</keyword>
<evidence type="ECO:0000256" key="2">
    <source>
        <dbReference type="SAM" id="MobiDB-lite"/>
    </source>
</evidence>
<keyword evidence="3" id="KW-0812">Transmembrane</keyword>
<protein>
    <submittedName>
        <fullName evidence="4">Uncharacterized protein</fullName>
    </submittedName>
</protein>
<dbReference type="SUPFAM" id="SSF47794">
    <property type="entry name" value="Rad51 N-terminal domain-like"/>
    <property type="match status" value="1"/>
</dbReference>
<feature type="coiled-coil region" evidence="1">
    <location>
        <begin position="106"/>
        <end position="133"/>
    </location>
</feature>
<dbReference type="RefSeq" id="WP_002708835.1">
    <property type="nucleotide sequence ID" value="NZ_JH651384.1"/>
</dbReference>
<evidence type="ECO:0000256" key="1">
    <source>
        <dbReference type="SAM" id="Coils"/>
    </source>
</evidence>
<name>A0A656HES5_THINJ</name>
<dbReference type="EMBL" id="JH651384">
    <property type="protein sequence ID" value="EIJ34917.1"/>
    <property type="molecule type" value="Genomic_DNA"/>
</dbReference>
<feature type="region of interest" description="Disordered" evidence="2">
    <location>
        <begin position="136"/>
        <end position="157"/>
    </location>
</feature>
<dbReference type="Gene3D" id="1.10.150.20">
    <property type="entry name" value="5' to 3' exonuclease, C-terminal subdomain"/>
    <property type="match status" value="1"/>
</dbReference>
<dbReference type="OrthoDB" id="5624341at2"/>